<keyword evidence="2" id="KW-1185">Reference proteome</keyword>
<sequence>MPEAEIKSCWVSVSDLLFLITINVSNEEEMNVYEYESLSTS</sequence>
<accession>A0A0B5AM10</accession>
<reference evidence="1 2" key="1">
    <citation type="submission" date="2014-08" db="EMBL/GenBank/DDBJ databases">
        <title>Complete genome of a marine bacteria Jeotgalibacillus malaysiensis.</title>
        <authorList>
            <person name="Yaakop A.S."/>
            <person name="Chan K.-G."/>
            <person name="Goh K.M."/>
        </authorList>
    </citation>
    <scope>NUCLEOTIDE SEQUENCE [LARGE SCALE GENOMIC DNA]</scope>
    <source>
        <strain evidence="1 2">D5</strain>
    </source>
</reference>
<proteinExistence type="predicted"/>
<dbReference type="Proteomes" id="UP000031449">
    <property type="component" value="Chromosome"/>
</dbReference>
<protein>
    <submittedName>
        <fullName evidence="1">Uncharacterized protein</fullName>
    </submittedName>
</protein>
<organism evidence="1 2">
    <name type="scientific">Jeotgalibacillus malaysiensis</name>
    <dbReference type="NCBI Taxonomy" id="1508404"/>
    <lineage>
        <taxon>Bacteria</taxon>
        <taxon>Bacillati</taxon>
        <taxon>Bacillota</taxon>
        <taxon>Bacilli</taxon>
        <taxon>Bacillales</taxon>
        <taxon>Caryophanaceae</taxon>
        <taxon>Jeotgalibacillus</taxon>
    </lineage>
</organism>
<evidence type="ECO:0000313" key="1">
    <source>
        <dbReference type="EMBL" id="AJD91181.1"/>
    </source>
</evidence>
<dbReference type="STRING" id="1508404.JMA_18640"/>
<name>A0A0B5AM10_9BACL</name>
<dbReference type="HOGENOM" id="CLU_3271339_0_0_9"/>
<gene>
    <name evidence="1" type="ORF">JMA_18640</name>
</gene>
<evidence type="ECO:0000313" key="2">
    <source>
        <dbReference type="Proteomes" id="UP000031449"/>
    </source>
</evidence>
<dbReference type="KEGG" id="jeo:JMA_18640"/>
<dbReference type="AlphaFoldDB" id="A0A0B5AM10"/>
<dbReference type="BioCyc" id="JESP1508404:G14D9-11119-MONOMER"/>
<dbReference type="EMBL" id="CP009416">
    <property type="protein sequence ID" value="AJD91181.1"/>
    <property type="molecule type" value="Genomic_DNA"/>
</dbReference>